<feature type="region of interest" description="Disordered" evidence="2">
    <location>
        <begin position="731"/>
        <end position="754"/>
    </location>
</feature>
<evidence type="ECO:0000313" key="4">
    <source>
        <dbReference type="EMBL" id="KAK8767561.1"/>
    </source>
</evidence>
<gene>
    <name evidence="4" type="ORF">V5799_005656</name>
</gene>
<name>A0AAQ4DYM1_AMBAM</name>
<feature type="transmembrane region" description="Helical" evidence="3">
    <location>
        <begin position="74"/>
        <end position="96"/>
    </location>
</feature>
<feature type="transmembrane region" description="Helical" evidence="3">
    <location>
        <begin position="325"/>
        <end position="345"/>
    </location>
</feature>
<evidence type="ECO:0000256" key="1">
    <source>
        <dbReference type="SAM" id="Coils"/>
    </source>
</evidence>
<organism evidence="4 5">
    <name type="scientific">Amblyomma americanum</name>
    <name type="common">Lone star tick</name>
    <dbReference type="NCBI Taxonomy" id="6943"/>
    <lineage>
        <taxon>Eukaryota</taxon>
        <taxon>Metazoa</taxon>
        <taxon>Ecdysozoa</taxon>
        <taxon>Arthropoda</taxon>
        <taxon>Chelicerata</taxon>
        <taxon>Arachnida</taxon>
        <taxon>Acari</taxon>
        <taxon>Parasitiformes</taxon>
        <taxon>Ixodida</taxon>
        <taxon>Ixodoidea</taxon>
        <taxon>Ixodidae</taxon>
        <taxon>Amblyomminae</taxon>
        <taxon>Amblyomma</taxon>
    </lineage>
</organism>
<comment type="caution">
    <text evidence="4">The sequence shown here is derived from an EMBL/GenBank/DDBJ whole genome shotgun (WGS) entry which is preliminary data.</text>
</comment>
<evidence type="ECO:0000256" key="2">
    <source>
        <dbReference type="SAM" id="MobiDB-lite"/>
    </source>
</evidence>
<feature type="compositionally biased region" description="Polar residues" evidence="2">
    <location>
        <begin position="736"/>
        <end position="745"/>
    </location>
</feature>
<reference evidence="4 5" key="1">
    <citation type="journal article" date="2023" name="Arcadia Sci">
        <title>De novo assembly of a long-read Amblyomma americanum tick genome.</title>
        <authorList>
            <person name="Chou S."/>
            <person name="Poskanzer K.E."/>
            <person name="Rollins M."/>
            <person name="Thuy-Boun P.S."/>
        </authorList>
    </citation>
    <scope>NUCLEOTIDE SEQUENCE [LARGE SCALE GENOMIC DNA]</scope>
    <source>
        <strain evidence="4">F_SG_1</strain>
        <tissue evidence="4">Salivary glands</tissue>
    </source>
</reference>
<dbReference type="AlphaFoldDB" id="A0AAQ4DYM1"/>
<proteinExistence type="predicted"/>
<keyword evidence="5" id="KW-1185">Reference proteome</keyword>
<evidence type="ECO:0000313" key="5">
    <source>
        <dbReference type="Proteomes" id="UP001321473"/>
    </source>
</evidence>
<keyword evidence="1" id="KW-0175">Coiled coil</keyword>
<keyword evidence="3" id="KW-1133">Transmembrane helix</keyword>
<keyword evidence="3" id="KW-0472">Membrane</keyword>
<dbReference type="Proteomes" id="UP001321473">
    <property type="component" value="Unassembled WGS sequence"/>
</dbReference>
<feature type="transmembrane region" description="Helical" evidence="3">
    <location>
        <begin position="474"/>
        <end position="501"/>
    </location>
</feature>
<dbReference type="EMBL" id="JARKHS020025348">
    <property type="protein sequence ID" value="KAK8767561.1"/>
    <property type="molecule type" value="Genomic_DNA"/>
</dbReference>
<feature type="coiled-coil region" evidence="1">
    <location>
        <begin position="247"/>
        <end position="274"/>
    </location>
</feature>
<protein>
    <submittedName>
        <fullName evidence="4">Uncharacterized protein</fullName>
    </submittedName>
</protein>
<feature type="transmembrane region" description="Helical" evidence="3">
    <location>
        <begin position="116"/>
        <end position="140"/>
    </location>
</feature>
<feature type="transmembrane region" description="Helical" evidence="3">
    <location>
        <begin position="281"/>
        <end position="305"/>
    </location>
</feature>
<keyword evidence="3" id="KW-0812">Transmembrane</keyword>
<sequence>MSSTTAEPRDNFSSWMGVLSAWGEYAVRAADFLGEPSGSYDDVRTGAFFTNLASRTGLVDFQDVMYQQHPTLRIFLIGLLLGVVALLGGAVPVAIFACGTGGRIPFPKGTTSPRCCLVGCVFLGLLAFFASADLTIMMASQVTLTDAMRRLPGVFQLAVTELRRYTNRTVDELLLELAGPDAAVSGNVKSFLYGVMPNETVTRVFSINCLAAFANDSIATRVKHCKNIPARMFLPGAVVPDARDVIREDLQLQLNRTLASIDRLEASIVRFERRTRIWSKVVIVDSVATPVVMTLLCMTIALLSFGVTTGVWSCVTSIRAHVQTLRHTTVAMLAIATLVMLFLSLATPLLMIGSSVGCLAECYVCAPYKSSTFARLNKLAKMAWPPADRGLLFTVLNPEVVLTRCSGGGRSIAALGQSARSTVMPTTVRTNHGAASSLIDLSIRQTTAGNCKPLFDAARKVLDLFCDDFLHNQLGIALSLAVAIALLIVALPTVLMLSHFFCTMIEESATDSNAEETRSKRNRHSKASREQLFADDGSFCYSSGRPASSAALQCRVHRPRRPYSHCLPIVGKTWRLPLSDDEEESVDVIDGVNNGSMRGDDDSSSLISAKHTTAMKVRALPTGKNVEISERSMPYHESPLLFDSPPPRVPLAATPYGETMSPPEIRSSSPLINEYFPRLSFSGQPFRRFRSRFTFPGKVSQKTSLVTIEEESEPTSGSEFSMITALSAVSEEGNFPKSSAPTDQSGGDDDDFNDDTVVWSCHSCLPSPSEDCHSSA</sequence>
<evidence type="ECO:0000256" key="3">
    <source>
        <dbReference type="SAM" id="Phobius"/>
    </source>
</evidence>
<accession>A0AAQ4DYM1</accession>